<evidence type="ECO:0000256" key="1">
    <source>
        <dbReference type="ARBA" id="ARBA00008059"/>
    </source>
</evidence>
<evidence type="ECO:0000259" key="4">
    <source>
        <dbReference type="SMART" id="SM00382"/>
    </source>
</evidence>
<dbReference type="PANTHER" id="PTHR30050">
    <property type="entry name" value="CHROMOSOMAL REPLICATION INITIATOR PROTEIN DNAA"/>
    <property type="match status" value="1"/>
</dbReference>
<evidence type="ECO:0000313" key="5">
    <source>
        <dbReference type="EMBL" id="MBF5058787.1"/>
    </source>
</evidence>
<dbReference type="GO" id="GO:0005524">
    <property type="term" value="F:ATP binding"/>
    <property type="evidence" value="ECO:0007669"/>
    <property type="project" value="UniProtKB-KW"/>
</dbReference>
<dbReference type="Pfam" id="PF01695">
    <property type="entry name" value="IstB_IS21"/>
    <property type="match status" value="1"/>
</dbReference>
<dbReference type="CDD" id="cd00009">
    <property type="entry name" value="AAA"/>
    <property type="match status" value="1"/>
</dbReference>
<name>A0ABS0AXC1_9BACT</name>
<keyword evidence="3 5" id="KW-0067">ATP-binding</keyword>
<reference evidence="5 6" key="1">
    <citation type="submission" date="2020-01" db="EMBL/GenBank/DDBJ databases">
        <title>Draft genome sequence of Cand. Neptunochlamydia vexilliferae K9.</title>
        <authorList>
            <person name="Schulz F."/>
            <person name="Koestlbacher S."/>
            <person name="Wascher F."/>
            <person name="Pizzetti I."/>
            <person name="Horn M."/>
        </authorList>
    </citation>
    <scope>NUCLEOTIDE SEQUENCE [LARGE SCALE GENOMIC DNA]</scope>
    <source>
        <strain evidence="5 6">K9</strain>
    </source>
</reference>
<dbReference type="InterPro" id="IPR002611">
    <property type="entry name" value="IstB_ATP-bd"/>
</dbReference>
<evidence type="ECO:0000256" key="2">
    <source>
        <dbReference type="ARBA" id="ARBA00022741"/>
    </source>
</evidence>
<dbReference type="Proteomes" id="UP001194714">
    <property type="component" value="Unassembled WGS sequence"/>
</dbReference>
<accession>A0ABS0AXC1</accession>
<gene>
    <name evidence="5" type="ORF">NEPTK9_000286</name>
</gene>
<dbReference type="InterPro" id="IPR047661">
    <property type="entry name" value="IstB"/>
</dbReference>
<feature type="domain" description="AAA+ ATPase" evidence="4">
    <location>
        <begin position="100"/>
        <end position="233"/>
    </location>
</feature>
<proteinExistence type="inferred from homology"/>
<keyword evidence="6" id="KW-1185">Reference proteome</keyword>
<dbReference type="InterPro" id="IPR003593">
    <property type="entry name" value="AAA+_ATPase"/>
</dbReference>
<protein>
    <submittedName>
        <fullName evidence="5">Insertion sequence ATP-binding protein y4iQ/y4nD/y4sD</fullName>
    </submittedName>
</protein>
<comment type="caution">
    <text evidence="5">The sequence shown here is derived from an EMBL/GenBank/DDBJ whole genome shotgun (WGS) entry which is preliminary data.</text>
</comment>
<evidence type="ECO:0000313" key="6">
    <source>
        <dbReference type="Proteomes" id="UP001194714"/>
    </source>
</evidence>
<dbReference type="RefSeq" id="WP_194847075.1">
    <property type="nucleotide sequence ID" value="NZ_JAAEJV010000004.1"/>
</dbReference>
<dbReference type="NCBIfam" id="NF006038">
    <property type="entry name" value="PRK08181.1"/>
    <property type="match status" value="1"/>
</dbReference>
<dbReference type="Gene3D" id="3.40.50.300">
    <property type="entry name" value="P-loop containing nucleotide triphosphate hydrolases"/>
    <property type="match status" value="1"/>
</dbReference>
<dbReference type="InterPro" id="IPR027417">
    <property type="entry name" value="P-loop_NTPase"/>
</dbReference>
<dbReference type="PANTHER" id="PTHR30050:SF4">
    <property type="entry name" value="ATP-BINDING PROTEIN RV3427C IN INSERTION SEQUENCE-RELATED"/>
    <property type="match status" value="1"/>
</dbReference>
<keyword evidence="2" id="KW-0547">Nucleotide-binding</keyword>
<dbReference type="InterPro" id="IPR028350">
    <property type="entry name" value="DNAC/IstB-like"/>
</dbReference>
<organism evidence="5 6">
    <name type="scientific">Candidatus Neptunichlamydia vexilliferae</name>
    <dbReference type="NCBI Taxonomy" id="1651774"/>
    <lineage>
        <taxon>Bacteria</taxon>
        <taxon>Pseudomonadati</taxon>
        <taxon>Chlamydiota</taxon>
        <taxon>Chlamydiia</taxon>
        <taxon>Parachlamydiales</taxon>
        <taxon>Simkaniaceae</taxon>
        <taxon>Candidatus Neptunichlamydia</taxon>
    </lineage>
</organism>
<dbReference type="NCBIfam" id="NF038214">
    <property type="entry name" value="IS21_help_AAA"/>
    <property type="match status" value="1"/>
</dbReference>
<dbReference type="EMBL" id="JAAEJV010000004">
    <property type="protein sequence ID" value="MBF5058787.1"/>
    <property type="molecule type" value="Genomic_DNA"/>
</dbReference>
<dbReference type="SMART" id="SM00382">
    <property type="entry name" value="AAA"/>
    <property type="match status" value="1"/>
</dbReference>
<dbReference type="SUPFAM" id="SSF52540">
    <property type="entry name" value="P-loop containing nucleoside triphosphate hydrolases"/>
    <property type="match status" value="1"/>
</dbReference>
<evidence type="ECO:0000256" key="3">
    <source>
        <dbReference type="ARBA" id="ARBA00022840"/>
    </source>
</evidence>
<dbReference type="PIRSF" id="PIRSF003073">
    <property type="entry name" value="DNAC_TnpB_IstB"/>
    <property type="match status" value="1"/>
</dbReference>
<comment type="similarity">
    <text evidence="1">Belongs to the IS21/IS1162 putative ATP-binding protein family.</text>
</comment>
<sequence>MKKATLLPTLLKQLRLPTVKKLWEEESIKAIEEGWHPSYYLQVLCEYELSHRDNRRLKRHMAEAKLPKGKTLETFDFETVPKLNKTQINAFGSGEIWIENGRNLLMFGPSGTGKTHLAAAIGEKLIISGYRVLFNRTTELVQKLQEAKKNLTLPSALEKLSKYDCLILDDFGYAPKNQEETNVLFELICERYETKSLLITSNQSFVEWDKIFMDKAMAVAAADRLVHHATIIEVEAESYRRQAALKQLEQNKKEKALNQQE</sequence>